<gene>
    <name evidence="1" type="ORF">JG688_00007122</name>
</gene>
<proteinExistence type="predicted"/>
<organism evidence="1 2">
    <name type="scientific">Phytophthora aleatoria</name>
    <dbReference type="NCBI Taxonomy" id="2496075"/>
    <lineage>
        <taxon>Eukaryota</taxon>
        <taxon>Sar</taxon>
        <taxon>Stramenopiles</taxon>
        <taxon>Oomycota</taxon>
        <taxon>Peronosporomycetes</taxon>
        <taxon>Peronosporales</taxon>
        <taxon>Peronosporaceae</taxon>
        <taxon>Phytophthora</taxon>
    </lineage>
</organism>
<name>A0A8J5M5F0_9STRA</name>
<dbReference type="EMBL" id="JAENGY010000331">
    <property type="protein sequence ID" value="KAG6965621.1"/>
    <property type="molecule type" value="Genomic_DNA"/>
</dbReference>
<keyword evidence="2" id="KW-1185">Reference proteome</keyword>
<protein>
    <submittedName>
        <fullName evidence="1">Uncharacterized protein</fullName>
    </submittedName>
</protein>
<accession>A0A8J5M5F0</accession>
<sequence length="106" mass="12046">MGYSNLCWEDIKPIYNFETYTPQLSDVPDADIDLLLARIVDLRAVYGEVTDGKEAKRLFFIAPILETVSRLLGDAQILVEEDVNGKNFVLKRGKKKVFIVQAKKNI</sequence>
<evidence type="ECO:0000313" key="2">
    <source>
        <dbReference type="Proteomes" id="UP000709295"/>
    </source>
</evidence>
<comment type="caution">
    <text evidence="1">The sequence shown here is derived from an EMBL/GenBank/DDBJ whole genome shotgun (WGS) entry which is preliminary data.</text>
</comment>
<evidence type="ECO:0000313" key="1">
    <source>
        <dbReference type="EMBL" id="KAG6965621.1"/>
    </source>
</evidence>
<reference evidence="1" key="1">
    <citation type="submission" date="2021-01" db="EMBL/GenBank/DDBJ databases">
        <title>Phytophthora aleatoria, a newly-described species from Pinus radiata is distinct from Phytophthora cactorum isolates based on comparative genomics.</title>
        <authorList>
            <person name="Mcdougal R."/>
            <person name="Panda P."/>
            <person name="Williams N."/>
            <person name="Studholme D.J."/>
        </authorList>
    </citation>
    <scope>NUCLEOTIDE SEQUENCE</scope>
    <source>
        <strain evidence="1">NZFS 4037</strain>
    </source>
</reference>
<dbReference type="AlphaFoldDB" id="A0A8J5M5F0"/>
<dbReference type="Proteomes" id="UP000709295">
    <property type="component" value="Unassembled WGS sequence"/>
</dbReference>